<dbReference type="EMBL" id="FONW01000001">
    <property type="protein sequence ID" value="SFE65947.1"/>
    <property type="molecule type" value="Genomic_DNA"/>
</dbReference>
<feature type="signal peptide" evidence="1">
    <location>
        <begin position="1"/>
        <end position="20"/>
    </location>
</feature>
<proteinExistence type="predicted"/>
<dbReference type="SUPFAM" id="SSF102198">
    <property type="entry name" value="Putative cyclase"/>
    <property type="match status" value="1"/>
</dbReference>
<dbReference type="Gene3D" id="3.50.30.50">
    <property type="entry name" value="Putative cyclase"/>
    <property type="match status" value="1"/>
</dbReference>
<accession>A0A1I2CC65</accession>
<dbReference type="Proteomes" id="UP000198964">
    <property type="component" value="Unassembled WGS sequence"/>
</dbReference>
<dbReference type="AlphaFoldDB" id="A0A1I2CC65"/>
<evidence type="ECO:0000256" key="1">
    <source>
        <dbReference type="SAM" id="SignalP"/>
    </source>
</evidence>
<protein>
    <submittedName>
        <fullName evidence="2">Kynurenine formamidase</fullName>
    </submittedName>
</protein>
<reference evidence="2 3" key="1">
    <citation type="submission" date="2016-10" db="EMBL/GenBank/DDBJ databases">
        <authorList>
            <person name="de Groot N.N."/>
        </authorList>
    </citation>
    <scope>NUCLEOTIDE SEQUENCE [LARGE SCALE GENOMIC DNA]</scope>
    <source>
        <strain evidence="2 3">CGMCC 1.9156</strain>
    </source>
</reference>
<sequence>MQRVTILLLFLIGHSLFSSCQPIEHSEWGEGDQRGAMNRLGPEQVLAASKLIRQGKTIELGRLYSNDMPLPGKRSYQLQIPDSLRFGPYGDNQVVFNVDVVASTLTQIGTQFDGLGHVGRRSFWTDYYYNGFKGSDIVTENGLTKLGVEQVGAFFTRGILIDIPAYKGVKQLEKGYIISEADVRGCLEQKGLSLREGDVVLVRTGQGQLWNQGVKAMSQAPGLGIAAVRWLAAQKIVMIGADNNAVEATPGEHPKHAIEGHEELLIKHGIYLFENLDLEALSREQVYEFAFSYAPLKLKGATGSPGNPVAIY</sequence>
<dbReference type="PANTHER" id="PTHR34861">
    <property type="match status" value="1"/>
</dbReference>
<dbReference type="GO" id="GO:0019441">
    <property type="term" value="P:L-tryptophan catabolic process to kynurenine"/>
    <property type="evidence" value="ECO:0007669"/>
    <property type="project" value="InterPro"/>
</dbReference>
<dbReference type="RefSeq" id="WP_093918406.1">
    <property type="nucleotide sequence ID" value="NZ_FONW01000001.1"/>
</dbReference>
<gene>
    <name evidence="2" type="ORF">SAMN05216283_101691</name>
</gene>
<dbReference type="Pfam" id="PF04199">
    <property type="entry name" value="Cyclase"/>
    <property type="match status" value="1"/>
</dbReference>
<dbReference type="PROSITE" id="PS51257">
    <property type="entry name" value="PROKAR_LIPOPROTEIN"/>
    <property type="match status" value="1"/>
</dbReference>
<evidence type="ECO:0000313" key="3">
    <source>
        <dbReference type="Proteomes" id="UP000198964"/>
    </source>
</evidence>
<keyword evidence="3" id="KW-1185">Reference proteome</keyword>
<feature type="chain" id="PRO_5011464090" evidence="1">
    <location>
        <begin position="21"/>
        <end position="312"/>
    </location>
</feature>
<dbReference type="GO" id="GO:0004061">
    <property type="term" value="F:arylformamidase activity"/>
    <property type="evidence" value="ECO:0007669"/>
    <property type="project" value="InterPro"/>
</dbReference>
<dbReference type="PANTHER" id="PTHR34861:SF10">
    <property type="entry name" value="CYCLASE"/>
    <property type="match status" value="1"/>
</dbReference>
<keyword evidence="1" id="KW-0732">Signal</keyword>
<name>A0A1I2CC65_9BACT</name>
<dbReference type="STRING" id="655355.SAMN05216283_101691"/>
<evidence type="ECO:0000313" key="2">
    <source>
        <dbReference type="EMBL" id="SFE65947.1"/>
    </source>
</evidence>
<dbReference type="InterPro" id="IPR037175">
    <property type="entry name" value="KFase_sf"/>
</dbReference>
<organism evidence="2 3">
    <name type="scientific">Sunxiuqinia elliptica</name>
    <dbReference type="NCBI Taxonomy" id="655355"/>
    <lineage>
        <taxon>Bacteria</taxon>
        <taxon>Pseudomonadati</taxon>
        <taxon>Bacteroidota</taxon>
        <taxon>Bacteroidia</taxon>
        <taxon>Marinilabiliales</taxon>
        <taxon>Prolixibacteraceae</taxon>
        <taxon>Sunxiuqinia</taxon>
    </lineage>
</organism>
<dbReference type="InterPro" id="IPR007325">
    <property type="entry name" value="KFase/CYL"/>
</dbReference>